<evidence type="ECO:0000256" key="11">
    <source>
        <dbReference type="RuleBase" id="RU004253"/>
    </source>
</evidence>
<dbReference type="InterPro" id="IPR022998">
    <property type="entry name" value="ThiamineP_synth_TenI"/>
</dbReference>
<dbReference type="NCBIfam" id="NF000736">
    <property type="entry name" value="PRK00043.2-3"/>
    <property type="match status" value="1"/>
</dbReference>
<dbReference type="GO" id="GO:0009229">
    <property type="term" value="P:thiamine diphosphate biosynthetic process"/>
    <property type="evidence" value="ECO:0007669"/>
    <property type="project" value="UniProtKB-UniRule"/>
</dbReference>
<dbReference type="HAMAP" id="MF_00097">
    <property type="entry name" value="TMP_synthase"/>
    <property type="match status" value="1"/>
</dbReference>
<name>A0A3D8YE18_9BACT</name>
<dbReference type="EC" id="2.5.1.3" evidence="9"/>
<keyword evidence="14" id="KW-1185">Reference proteome</keyword>
<protein>
    <recommendedName>
        <fullName evidence="9">Thiamine-phosphate synthase</fullName>
        <shortName evidence="9">TP synthase</shortName>
        <shortName evidence="9">TPS</shortName>
        <ecNumber evidence="9">2.5.1.3</ecNumber>
    </recommendedName>
    <alternativeName>
        <fullName evidence="9">Thiamine-phosphate pyrophosphorylase</fullName>
        <shortName evidence="9">TMP pyrophosphorylase</shortName>
        <shortName evidence="9">TMP-PPase</shortName>
    </alternativeName>
</protein>
<feature type="binding site" evidence="9">
    <location>
        <begin position="132"/>
        <end position="134"/>
    </location>
    <ligand>
        <name>2-[(2R,5Z)-2-carboxy-4-methylthiazol-5(2H)-ylidene]ethyl phosphate</name>
        <dbReference type="ChEBI" id="CHEBI:62899"/>
    </ligand>
</feature>
<keyword evidence="5 9" id="KW-0784">Thiamine biosynthesis</keyword>
<evidence type="ECO:0000256" key="9">
    <source>
        <dbReference type="HAMAP-Rule" id="MF_00097"/>
    </source>
</evidence>
<feature type="binding site" evidence="9">
    <location>
        <position position="68"/>
    </location>
    <ligand>
        <name>Mg(2+)</name>
        <dbReference type="ChEBI" id="CHEBI:18420"/>
    </ligand>
</feature>
<dbReference type="InterPro" id="IPR034291">
    <property type="entry name" value="TMP_synthase"/>
</dbReference>
<dbReference type="GO" id="GO:0009228">
    <property type="term" value="P:thiamine biosynthetic process"/>
    <property type="evidence" value="ECO:0007669"/>
    <property type="project" value="UniProtKB-KW"/>
</dbReference>
<dbReference type="PANTHER" id="PTHR20857:SF15">
    <property type="entry name" value="THIAMINE-PHOSPHATE SYNTHASE"/>
    <property type="match status" value="1"/>
</dbReference>
<evidence type="ECO:0000256" key="2">
    <source>
        <dbReference type="ARBA" id="ARBA00022679"/>
    </source>
</evidence>
<dbReference type="PANTHER" id="PTHR20857">
    <property type="entry name" value="THIAMINE-PHOSPHATE PYROPHOSPHORYLASE"/>
    <property type="match status" value="1"/>
</dbReference>
<accession>A0A3D8YE18</accession>
<feature type="binding site" evidence="9">
    <location>
        <position position="67"/>
    </location>
    <ligand>
        <name>4-amino-2-methyl-5-(diphosphooxymethyl)pyrimidine</name>
        <dbReference type="ChEBI" id="CHEBI:57841"/>
    </ligand>
</feature>
<dbReference type="CDD" id="cd00564">
    <property type="entry name" value="TMP_TenI"/>
    <property type="match status" value="1"/>
</dbReference>
<keyword evidence="2 9" id="KW-0808">Transferase</keyword>
<evidence type="ECO:0000256" key="4">
    <source>
        <dbReference type="ARBA" id="ARBA00022842"/>
    </source>
</evidence>
<feature type="domain" description="Thiamine phosphate synthase/TenI" evidence="12">
    <location>
        <begin position="10"/>
        <end position="189"/>
    </location>
</feature>
<sequence>MNTIDKLQFISNQSGDLSHLDSIRLALDAGCRWIQLRMKDESDEIVVLTATEAKQLCDQYDAKLIINDFAHIAGLIDAYGLHLGLNDMSITEARKLTGSKIIIGGTANTLADVQKRIEEGADYIGLGPYRFTNTKQNLSPILGLRGYRNIVENLDQEARQIPIIAIGGIQVDDVADLAEIGIHGIAVSSLVIQSKNPKELVSQIQKTLC</sequence>
<comment type="function">
    <text evidence="9">Condenses 4-methyl-5-(beta-hydroxyethyl)thiazole monophosphate (THZ-P) and 2-methyl-4-amino-5-hydroxymethyl pyrimidine pyrophosphate (HMP-PP) to form thiamine monophosphate (TMP).</text>
</comment>
<dbReference type="GO" id="GO:0000287">
    <property type="term" value="F:magnesium ion binding"/>
    <property type="evidence" value="ECO:0007669"/>
    <property type="project" value="UniProtKB-UniRule"/>
</dbReference>
<evidence type="ECO:0000256" key="5">
    <source>
        <dbReference type="ARBA" id="ARBA00022977"/>
    </source>
</evidence>
<evidence type="ECO:0000256" key="1">
    <source>
        <dbReference type="ARBA" id="ARBA00005165"/>
    </source>
</evidence>
<evidence type="ECO:0000313" key="13">
    <source>
        <dbReference type="EMBL" id="REA62732.1"/>
    </source>
</evidence>
<dbReference type="SUPFAM" id="SSF51391">
    <property type="entry name" value="Thiamin phosphate synthase"/>
    <property type="match status" value="1"/>
</dbReference>
<comment type="caution">
    <text evidence="13">The sequence shown here is derived from an EMBL/GenBank/DDBJ whole genome shotgun (WGS) entry which is preliminary data.</text>
</comment>
<comment type="catalytic activity">
    <reaction evidence="6 9 10">
        <text>4-methyl-5-(2-phosphooxyethyl)-thiazole + 4-amino-2-methyl-5-(diphosphooxymethyl)pyrimidine + H(+) = thiamine phosphate + diphosphate</text>
        <dbReference type="Rhea" id="RHEA:22328"/>
        <dbReference type="ChEBI" id="CHEBI:15378"/>
        <dbReference type="ChEBI" id="CHEBI:33019"/>
        <dbReference type="ChEBI" id="CHEBI:37575"/>
        <dbReference type="ChEBI" id="CHEBI:57841"/>
        <dbReference type="ChEBI" id="CHEBI:58296"/>
        <dbReference type="EC" id="2.5.1.3"/>
    </reaction>
</comment>
<comment type="catalytic activity">
    <reaction evidence="7 9 10">
        <text>2-(2-carboxy-4-methylthiazol-5-yl)ethyl phosphate + 4-amino-2-methyl-5-(diphosphooxymethyl)pyrimidine + 2 H(+) = thiamine phosphate + CO2 + diphosphate</text>
        <dbReference type="Rhea" id="RHEA:47848"/>
        <dbReference type="ChEBI" id="CHEBI:15378"/>
        <dbReference type="ChEBI" id="CHEBI:16526"/>
        <dbReference type="ChEBI" id="CHEBI:33019"/>
        <dbReference type="ChEBI" id="CHEBI:37575"/>
        <dbReference type="ChEBI" id="CHEBI:57841"/>
        <dbReference type="ChEBI" id="CHEBI:62890"/>
        <dbReference type="EC" id="2.5.1.3"/>
    </reaction>
</comment>
<proteinExistence type="inferred from homology"/>
<evidence type="ECO:0000256" key="10">
    <source>
        <dbReference type="RuleBase" id="RU003826"/>
    </source>
</evidence>
<evidence type="ECO:0000256" key="8">
    <source>
        <dbReference type="ARBA" id="ARBA00047883"/>
    </source>
</evidence>
<dbReference type="Gene3D" id="3.20.20.70">
    <property type="entry name" value="Aldolase class I"/>
    <property type="match status" value="1"/>
</dbReference>
<feature type="binding site" evidence="9">
    <location>
        <position position="87"/>
    </location>
    <ligand>
        <name>Mg(2+)</name>
        <dbReference type="ChEBI" id="CHEBI:18420"/>
    </ligand>
</feature>
<dbReference type="NCBIfam" id="TIGR00693">
    <property type="entry name" value="thiE"/>
    <property type="match status" value="1"/>
</dbReference>
<feature type="binding site" evidence="9">
    <location>
        <position position="168"/>
    </location>
    <ligand>
        <name>2-[(2R,5Z)-2-carboxy-4-methylthiazol-5(2H)-ylidene]ethyl phosphate</name>
        <dbReference type="ChEBI" id="CHEBI:62899"/>
    </ligand>
</feature>
<feature type="binding site" evidence="9">
    <location>
        <position position="135"/>
    </location>
    <ligand>
        <name>4-amino-2-methyl-5-(diphosphooxymethyl)pyrimidine</name>
        <dbReference type="ChEBI" id="CHEBI:57841"/>
    </ligand>
</feature>
<keyword evidence="3 9" id="KW-0479">Metal-binding</keyword>
<evidence type="ECO:0000256" key="3">
    <source>
        <dbReference type="ARBA" id="ARBA00022723"/>
    </source>
</evidence>
<dbReference type="InterPro" id="IPR013785">
    <property type="entry name" value="Aldolase_TIM"/>
</dbReference>
<comment type="pathway">
    <text evidence="1 9 11">Cofactor biosynthesis; thiamine diphosphate biosynthesis; thiamine phosphate from 4-amino-2-methyl-5-diphosphomethylpyrimidine and 4-methyl-5-(2-phosphoethyl)-thiazole: step 1/1.</text>
</comment>
<feature type="binding site" evidence="9">
    <location>
        <begin position="35"/>
        <end position="39"/>
    </location>
    <ligand>
        <name>4-amino-2-methyl-5-(diphosphooxymethyl)pyrimidine</name>
        <dbReference type="ChEBI" id="CHEBI:57841"/>
    </ligand>
</feature>
<dbReference type="GO" id="GO:0005737">
    <property type="term" value="C:cytoplasm"/>
    <property type="evidence" value="ECO:0007669"/>
    <property type="project" value="TreeGrafter"/>
</dbReference>
<dbReference type="AlphaFoldDB" id="A0A3D8YE18"/>
<dbReference type="GO" id="GO:0004789">
    <property type="term" value="F:thiamine-phosphate diphosphorylase activity"/>
    <property type="evidence" value="ECO:0007669"/>
    <property type="project" value="UniProtKB-UniRule"/>
</dbReference>
<dbReference type="InterPro" id="IPR036206">
    <property type="entry name" value="ThiamineP_synth_sf"/>
</dbReference>
<evidence type="ECO:0000259" key="12">
    <source>
        <dbReference type="Pfam" id="PF02581"/>
    </source>
</evidence>
<comment type="cofactor">
    <cofactor evidence="9">
        <name>Mg(2+)</name>
        <dbReference type="ChEBI" id="CHEBI:18420"/>
    </cofactor>
    <text evidence="9">Binds 1 Mg(2+) ion per subunit.</text>
</comment>
<gene>
    <name evidence="9" type="primary">thiE</name>
    <name evidence="13" type="ORF">DSL64_07355</name>
</gene>
<reference evidence="13 14" key="1">
    <citation type="submission" date="2018-07" db="EMBL/GenBank/DDBJ databases">
        <title>Dyadobacter roseus sp. nov., isolated from rose rhizosphere soil.</title>
        <authorList>
            <person name="Chen L."/>
        </authorList>
    </citation>
    <scope>NUCLEOTIDE SEQUENCE [LARGE SCALE GENOMIC DNA]</scope>
    <source>
        <strain evidence="13 14">RS19</strain>
    </source>
</reference>
<comment type="caution">
    <text evidence="9">Lacks conserved residue(s) required for the propagation of feature annotation.</text>
</comment>
<organism evidence="13 14">
    <name type="scientific">Dyadobacter luteus</name>
    <dbReference type="NCBI Taxonomy" id="2259619"/>
    <lineage>
        <taxon>Bacteria</taxon>
        <taxon>Pseudomonadati</taxon>
        <taxon>Bacteroidota</taxon>
        <taxon>Cytophagia</taxon>
        <taxon>Cytophagales</taxon>
        <taxon>Spirosomataceae</taxon>
        <taxon>Dyadobacter</taxon>
    </lineage>
</organism>
<keyword evidence="4 9" id="KW-0460">Magnesium</keyword>
<comment type="similarity">
    <text evidence="9 10">Belongs to the thiamine-phosphate synthase family.</text>
</comment>
<evidence type="ECO:0000256" key="6">
    <source>
        <dbReference type="ARBA" id="ARBA00047334"/>
    </source>
</evidence>
<dbReference type="Proteomes" id="UP000256373">
    <property type="component" value="Unassembled WGS sequence"/>
</dbReference>
<evidence type="ECO:0000313" key="14">
    <source>
        <dbReference type="Proteomes" id="UP000256373"/>
    </source>
</evidence>
<comment type="catalytic activity">
    <reaction evidence="8 9 10">
        <text>2-[(2R,5Z)-2-carboxy-4-methylthiazol-5(2H)-ylidene]ethyl phosphate + 4-amino-2-methyl-5-(diphosphooxymethyl)pyrimidine + 2 H(+) = thiamine phosphate + CO2 + diphosphate</text>
        <dbReference type="Rhea" id="RHEA:47844"/>
        <dbReference type="ChEBI" id="CHEBI:15378"/>
        <dbReference type="ChEBI" id="CHEBI:16526"/>
        <dbReference type="ChEBI" id="CHEBI:33019"/>
        <dbReference type="ChEBI" id="CHEBI:37575"/>
        <dbReference type="ChEBI" id="CHEBI:57841"/>
        <dbReference type="ChEBI" id="CHEBI:62899"/>
        <dbReference type="EC" id="2.5.1.3"/>
    </reaction>
</comment>
<evidence type="ECO:0000256" key="7">
    <source>
        <dbReference type="ARBA" id="ARBA00047851"/>
    </source>
</evidence>
<dbReference type="Pfam" id="PF02581">
    <property type="entry name" value="TMP-TENI"/>
    <property type="match status" value="1"/>
</dbReference>
<dbReference type="RefSeq" id="WP_115830029.1">
    <property type="nucleotide sequence ID" value="NZ_QNUL01000004.1"/>
</dbReference>
<dbReference type="EMBL" id="QNUL01000004">
    <property type="protein sequence ID" value="REA62732.1"/>
    <property type="molecule type" value="Genomic_DNA"/>
</dbReference>
<dbReference type="UniPathway" id="UPA00060">
    <property type="reaction ID" value="UER00141"/>
</dbReference>
<feature type="binding site" evidence="9">
    <location>
        <position position="106"/>
    </location>
    <ligand>
        <name>4-amino-2-methyl-5-(diphosphooxymethyl)pyrimidine</name>
        <dbReference type="ChEBI" id="CHEBI:57841"/>
    </ligand>
</feature>
<dbReference type="OrthoDB" id="9812206at2"/>